<reference evidence="1 2" key="1">
    <citation type="submission" date="2020-07" db="EMBL/GenBank/DDBJ databases">
        <title>Genomic Encyclopedia of Type Strains, Phase IV (KMG-IV): sequencing the most valuable type-strain genomes for metagenomic binning, comparative biology and taxonomic classification.</title>
        <authorList>
            <person name="Goeker M."/>
        </authorList>
    </citation>
    <scope>NUCLEOTIDE SEQUENCE [LARGE SCALE GENOMIC DNA]</scope>
    <source>
        <strain evidence="1 2">DSM 15730</strain>
    </source>
</reference>
<gene>
    <name evidence="1" type="ORF">HNR31_000329</name>
</gene>
<sequence>MMTINLFFITVTIQWRKKTREEIEHERLVKQIEEEIMDRKCSMHKLF</sequence>
<evidence type="ECO:0000313" key="2">
    <source>
        <dbReference type="Proteomes" id="UP000523087"/>
    </source>
</evidence>
<dbReference type="Proteomes" id="UP000523087">
    <property type="component" value="Unassembled WGS sequence"/>
</dbReference>
<dbReference type="AlphaFoldDB" id="A0A7V9Z3W5"/>
<name>A0A7V9Z3W5_9BACL</name>
<accession>A0A7V9Z3W5</accession>
<dbReference type="InterPro" id="IPR012655">
    <property type="entry name" value="YrzI"/>
</dbReference>
<protein>
    <submittedName>
        <fullName evidence="1">Uncharacterized protein (TIGR02413 family)</fullName>
    </submittedName>
</protein>
<dbReference type="EMBL" id="JACDUT010000001">
    <property type="protein sequence ID" value="MBA2873577.1"/>
    <property type="molecule type" value="Genomic_DNA"/>
</dbReference>
<evidence type="ECO:0000313" key="1">
    <source>
        <dbReference type="EMBL" id="MBA2873577.1"/>
    </source>
</evidence>
<comment type="caution">
    <text evidence="1">The sequence shown here is derived from an EMBL/GenBank/DDBJ whole genome shotgun (WGS) entry which is preliminary data.</text>
</comment>
<proteinExistence type="predicted"/>
<organism evidence="1 2">
    <name type="scientific">Thermaerobacillus caldiproteolyticus</name>
    <dbReference type="NCBI Taxonomy" id="247480"/>
    <lineage>
        <taxon>Bacteria</taxon>
        <taxon>Bacillati</taxon>
        <taxon>Bacillota</taxon>
        <taxon>Bacilli</taxon>
        <taxon>Bacillales</taxon>
        <taxon>Anoxybacillaceae</taxon>
        <taxon>Thermaerobacillus</taxon>
    </lineage>
</organism>
<dbReference type="RefSeq" id="WP_373367351.1">
    <property type="nucleotide sequence ID" value="NZ_CP064060.1"/>
</dbReference>
<dbReference type="Pfam" id="PF09501">
    <property type="entry name" value="Bac_small_YrzI"/>
    <property type="match status" value="1"/>
</dbReference>
<keyword evidence="2" id="KW-1185">Reference proteome</keyword>